<keyword evidence="3" id="KW-1185">Reference proteome</keyword>
<proteinExistence type="predicted"/>
<evidence type="ECO:0000313" key="2">
    <source>
        <dbReference type="EMBL" id="CAI2179132.1"/>
    </source>
</evidence>
<sequence>MIQIVKVPIKNGKVDDDVYNNQLDGYFTKEELTSRIKSFNLLYKTYQKKYTKLILLPFILPVLCLITILPIVIIRRIYDTTKPYSNNYHIGLIGGILPLIFASCIIWYCVICIKYKREIQREVHLLVTKYNSHDYSRHMHWKIIQERNGKPTLPVFSSSNYTEFLTINIVKDLRCNYDLSYRSSSSVNVNRSLNNFTFATSIDEDFSLSPPPPVYSSSNNSSTINIDSSSLPSLSPKKFHSRLEIFTINENDRVIEDGSDSFFLNLPLPTYQEALKYLDDSNVSFVESKKG</sequence>
<feature type="transmembrane region" description="Helical" evidence="1">
    <location>
        <begin position="53"/>
        <end position="78"/>
    </location>
</feature>
<keyword evidence="1" id="KW-1133">Transmembrane helix</keyword>
<evidence type="ECO:0000313" key="3">
    <source>
        <dbReference type="Proteomes" id="UP001153678"/>
    </source>
</evidence>
<name>A0A9W4SQL6_9GLOM</name>
<evidence type="ECO:0000256" key="1">
    <source>
        <dbReference type="SAM" id="Phobius"/>
    </source>
</evidence>
<keyword evidence="1" id="KW-0472">Membrane</keyword>
<organism evidence="2 3">
    <name type="scientific">Funneliformis geosporum</name>
    <dbReference type="NCBI Taxonomy" id="1117311"/>
    <lineage>
        <taxon>Eukaryota</taxon>
        <taxon>Fungi</taxon>
        <taxon>Fungi incertae sedis</taxon>
        <taxon>Mucoromycota</taxon>
        <taxon>Glomeromycotina</taxon>
        <taxon>Glomeromycetes</taxon>
        <taxon>Glomerales</taxon>
        <taxon>Glomeraceae</taxon>
        <taxon>Funneliformis</taxon>
    </lineage>
</organism>
<gene>
    <name evidence="2" type="ORF">FWILDA_LOCUS8935</name>
</gene>
<dbReference type="Proteomes" id="UP001153678">
    <property type="component" value="Unassembled WGS sequence"/>
</dbReference>
<feature type="transmembrane region" description="Helical" evidence="1">
    <location>
        <begin position="90"/>
        <end position="111"/>
    </location>
</feature>
<keyword evidence="1" id="KW-0812">Transmembrane</keyword>
<reference evidence="2" key="1">
    <citation type="submission" date="2022-08" db="EMBL/GenBank/DDBJ databases">
        <authorList>
            <person name="Kallberg Y."/>
            <person name="Tangrot J."/>
            <person name="Rosling A."/>
        </authorList>
    </citation>
    <scope>NUCLEOTIDE SEQUENCE</scope>
    <source>
        <strain evidence="2">Wild A</strain>
    </source>
</reference>
<dbReference type="OrthoDB" id="2436558at2759"/>
<comment type="caution">
    <text evidence="2">The sequence shown here is derived from an EMBL/GenBank/DDBJ whole genome shotgun (WGS) entry which is preliminary data.</text>
</comment>
<dbReference type="AlphaFoldDB" id="A0A9W4SQL6"/>
<protein>
    <submittedName>
        <fullName evidence="2">13969_t:CDS:1</fullName>
    </submittedName>
</protein>
<accession>A0A9W4SQL6</accession>
<dbReference type="EMBL" id="CAMKVN010001998">
    <property type="protein sequence ID" value="CAI2179132.1"/>
    <property type="molecule type" value="Genomic_DNA"/>
</dbReference>